<dbReference type="Gene3D" id="1.10.10.10">
    <property type="entry name" value="Winged helix-like DNA-binding domain superfamily/Winged helix DNA-binding domain"/>
    <property type="match status" value="1"/>
</dbReference>
<feature type="domain" description="HTH gntR-type" evidence="4">
    <location>
        <begin position="9"/>
        <end position="77"/>
    </location>
</feature>
<gene>
    <name evidence="5" type="ORF">J2Z66_006583</name>
</gene>
<protein>
    <submittedName>
        <fullName evidence="5">DNA-binding transcriptional regulator YhcF (GntR family)</fullName>
    </submittedName>
</protein>
<dbReference type="GO" id="GO:0003677">
    <property type="term" value="F:DNA binding"/>
    <property type="evidence" value="ECO:0007669"/>
    <property type="project" value="UniProtKB-KW"/>
</dbReference>
<dbReference type="InterPro" id="IPR036388">
    <property type="entry name" value="WH-like_DNA-bd_sf"/>
</dbReference>
<organism evidence="5 6">
    <name type="scientific">Paenibacillus eucommiae</name>
    <dbReference type="NCBI Taxonomy" id="1355755"/>
    <lineage>
        <taxon>Bacteria</taxon>
        <taxon>Bacillati</taxon>
        <taxon>Bacillota</taxon>
        <taxon>Bacilli</taxon>
        <taxon>Bacillales</taxon>
        <taxon>Paenibacillaceae</taxon>
        <taxon>Paenibacillus</taxon>
    </lineage>
</organism>
<dbReference type="EMBL" id="JAGGLB010000029">
    <property type="protein sequence ID" value="MBP1994942.1"/>
    <property type="molecule type" value="Genomic_DNA"/>
</dbReference>
<keyword evidence="2 5" id="KW-0238">DNA-binding</keyword>
<dbReference type="PANTHER" id="PTHR38445:SF6">
    <property type="entry name" value="GNTR-FAMILY TRANSCRIPTIONAL REGULATOR"/>
    <property type="match status" value="1"/>
</dbReference>
<evidence type="ECO:0000256" key="2">
    <source>
        <dbReference type="ARBA" id="ARBA00023125"/>
    </source>
</evidence>
<evidence type="ECO:0000256" key="3">
    <source>
        <dbReference type="ARBA" id="ARBA00023163"/>
    </source>
</evidence>
<evidence type="ECO:0000313" key="6">
    <source>
        <dbReference type="Proteomes" id="UP001519287"/>
    </source>
</evidence>
<keyword evidence="6" id="KW-1185">Reference proteome</keyword>
<dbReference type="InterPro" id="IPR036390">
    <property type="entry name" value="WH_DNA-bd_sf"/>
</dbReference>
<dbReference type="PROSITE" id="PS50949">
    <property type="entry name" value="HTH_GNTR"/>
    <property type="match status" value="1"/>
</dbReference>
<dbReference type="Proteomes" id="UP001519287">
    <property type="component" value="Unassembled WGS sequence"/>
</dbReference>
<dbReference type="PANTHER" id="PTHR38445">
    <property type="entry name" value="HTH-TYPE TRANSCRIPTIONAL REPRESSOR YTRA"/>
    <property type="match status" value="1"/>
</dbReference>
<dbReference type="Pfam" id="PF00392">
    <property type="entry name" value="GntR"/>
    <property type="match status" value="1"/>
</dbReference>
<proteinExistence type="predicted"/>
<comment type="caution">
    <text evidence="5">The sequence shown here is derived from an EMBL/GenBank/DDBJ whole genome shotgun (WGS) entry which is preliminary data.</text>
</comment>
<dbReference type="SMART" id="SM00345">
    <property type="entry name" value="HTH_GNTR"/>
    <property type="match status" value="1"/>
</dbReference>
<reference evidence="5 6" key="1">
    <citation type="submission" date="2021-03" db="EMBL/GenBank/DDBJ databases">
        <title>Genomic Encyclopedia of Type Strains, Phase IV (KMG-IV): sequencing the most valuable type-strain genomes for metagenomic binning, comparative biology and taxonomic classification.</title>
        <authorList>
            <person name="Goeker M."/>
        </authorList>
    </citation>
    <scope>NUCLEOTIDE SEQUENCE [LARGE SCALE GENOMIC DNA]</scope>
    <source>
        <strain evidence="5 6">DSM 26048</strain>
    </source>
</reference>
<evidence type="ECO:0000256" key="1">
    <source>
        <dbReference type="ARBA" id="ARBA00023015"/>
    </source>
</evidence>
<sequence length="120" mass="13856">MVESYSNTQPIYLQLVQRICRQIVRREVQPGEKLPSVRDLAVQFGVNPNTIQRVNMELERMGVVESRRGQGMFVTEDSTRLTLMREHLKEELITKFASEMKELGYSEDEIIAGIQAFLLP</sequence>
<evidence type="ECO:0000259" key="4">
    <source>
        <dbReference type="PROSITE" id="PS50949"/>
    </source>
</evidence>
<keyword evidence="1" id="KW-0805">Transcription regulation</keyword>
<name>A0ABS4J528_9BACL</name>
<dbReference type="CDD" id="cd07377">
    <property type="entry name" value="WHTH_GntR"/>
    <property type="match status" value="1"/>
</dbReference>
<accession>A0ABS4J528</accession>
<keyword evidence="3" id="KW-0804">Transcription</keyword>
<dbReference type="RefSeq" id="WP_209976766.1">
    <property type="nucleotide sequence ID" value="NZ_JAGGLB010000029.1"/>
</dbReference>
<evidence type="ECO:0000313" key="5">
    <source>
        <dbReference type="EMBL" id="MBP1994942.1"/>
    </source>
</evidence>
<dbReference type="SUPFAM" id="SSF46785">
    <property type="entry name" value="Winged helix' DNA-binding domain"/>
    <property type="match status" value="1"/>
</dbReference>
<dbReference type="InterPro" id="IPR000524">
    <property type="entry name" value="Tscrpt_reg_HTH_GntR"/>
</dbReference>